<feature type="compositionally biased region" description="Pro residues" evidence="1">
    <location>
        <begin position="54"/>
        <end position="72"/>
    </location>
</feature>
<protein>
    <submittedName>
        <fullName evidence="2">Uncharacterized protein</fullName>
    </submittedName>
</protein>
<sequence>MSGMDAAPGPTRTYLRRALRGWAGKGPAAKQQTNRSKPLHESRIPNPQSRPLRHPAPAPSVPVPANPDAPVA</sequence>
<proteinExistence type="predicted"/>
<dbReference type="AlphaFoldDB" id="A0A2S7D630"/>
<accession>A0A2S7D630</accession>
<name>A0A2S7D630_9XANT</name>
<dbReference type="Proteomes" id="UP000238191">
    <property type="component" value="Unassembled WGS sequence"/>
</dbReference>
<feature type="region of interest" description="Disordered" evidence="1">
    <location>
        <begin position="1"/>
        <end position="72"/>
    </location>
</feature>
<dbReference type="EMBL" id="MDEI01000004">
    <property type="protein sequence ID" value="PPU69267.1"/>
    <property type="molecule type" value="Genomic_DNA"/>
</dbReference>
<keyword evidence="3" id="KW-1185">Reference proteome</keyword>
<reference evidence="3" key="1">
    <citation type="submission" date="2016-08" db="EMBL/GenBank/DDBJ databases">
        <authorList>
            <person name="Merda D."/>
            <person name="Briand M."/>
            <person name="Taghouti G."/>
            <person name="Carrere S."/>
            <person name="Gouzy J."/>
            <person name="Portier P."/>
            <person name="Jacques M.-A."/>
            <person name="Fischer-Le Saux M."/>
        </authorList>
    </citation>
    <scope>NUCLEOTIDE SEQUENCE [LARGE SCALE GENOMIC DNA]</scope>
    <source>
        <strain evidence="3">CFBP4643</strain>
    </source>
</reference>
<comment type="caution">
    <text evidence="2">The sequence shown here is derived from an EMBL/GenBank/DDBJ whole genome shotgun (WGS) entry which is preliminary data.</text>
</comment>
<evidence type="ECO:0000256" key="1">
    <source>
        <dbReference type="SAM" id="MobiDB-lite"/>
    </source>
</evidence>
<evidence type="ECO:0000313" key="2">
    <source>
        <dbReference type="EMBL" id="PPU69267.1"/>
    </source>
</evidence>
<organism evidence="2 3">
    <name type="scientific">Xanthomonas pisi</name>
    <dbReference type="NCBI Taxonomy" id="56457"/>
    <lineage>
        <taxon>Bacteria</taxon>
        <taxon>Pseudomonadati</taxon>
        <taxon>Pseudomonadota</taxon>
        <taxon>Gammaproteobacteria</taxon>
        <taxon>Lysobacterales</taxon>
        <taxon>Lysobacteraceae</taxon>
        <taxon>Xanthomonas</taxon>
    </lineage>
</organism>
<evidence type="ECO:0000313" key="3">
    <source>
        <dbReference type="Proteomes" id="UP000238191"/>
    </source>
</evidence>
<gene>
    <name evidence="2" type="ORF">XpiCFBP4643_07045</name>
</gene>